<keyword evidence="1" id="KW-0411">Iron-sulfur</keyword>
<dbReference type="Gene3D" id="2.40.30.10">
    <property type="entry name" value="Translation factors"/>
    <property type="match status" value="1"/>
</dbReference>
<dbReference type="GO" id="GO:0006221">
    <property type="term" value="P:pyrimidine nucleotide biosynthetic process"/>
    <property type="evidence" value="ECO:0007669"/>
    <property type="project" value="InterPro"/>
</dbReference>
<accession>A0A7J3MX58</accession>
<dbReference type="InterPro" id="IPR017938">
    <property type="entry name" value="Riboflavin_synthase-like_b-brl"/>
</dbReference>
<dbReference type="InterPro" id="IPR001433">
    <property type="entry name" value="OxRdtase_FAD/NAD-bd"/>
</dbReference>
<feature type="binding site" evidence="1">
    <location>
        <position position="263"/>
    </location>
    <ligand>
        <name>[2Fe-2S] cluster</name>
        <dbReference type="ChEBI" id="CHEBI:190135"/>
    </ligand>
</feature>
<comment type="caution">
    <text evidence="4">The sequence shown here is derived from an EMBL/GenBank/DDBJ whole genome shotgun (WGS) entry which is preliminary data.</text>
</comment>
<name>A0A7J3MX58_9CREN</name>
<dbReference type="EMBL" id="DTAU01000017">
    <property type="protein sequence ID" value="HFQ78242.1"/>
    <property type="molecule type" value="Genomic_DNA"/>
</dbReference>
<dbReference type="InterPro" id="IPR050353">
    <property type="entry name" value="PyrK_electron_transfer"/>
</dbReference>
<dbReference type="InterPro" id="IPR039261">
    <property type="entry name" value="FNR_nucleotide-bd"/>
</dbReference>
<dbReference type="GO" id="GO:0051537">
    <property type="term" value="F:2 iron, 2 sulfur cluster binding"/>
    <property type="evidence" value="ECO:0007669"/>
    <property type="project" value="UniProtKB-KW"/>
</dbReference>
<dbReference type="GO" id="GO:0016491">
    <property type="term" value="F:oxidoreductase activity"/>
    <property type="evidence" value="ECO:0007669"/>
    <property type="project" value="InterPro"/>
</dbReference>
<dbReference type="PRINTS" id="PR00406">
    <property type="entry name" value="CYTB5RDTASE"/>
</dbReference>
<gene>
    <name evidence="3" type="ORF">ENT99_00880</name>
    <name evidence="4" type="ORF">ENU64_01235</name>
</gene>
<evidence type="ECO:0000313" key="3">
    <source>
        <dbReference type="EMBL" id="HFQ78242.1"/>
    </source>
</evidence>
<proteinExistence type="predicted"/>
<feature type="binding site" evidence="1">
    <location>
        <position position="247"/>
    </location>
    <ligand>
        <name>[2Fe-2S] cluster</name>
        <dbReference type="ChEBI" id="CHEBI:190135"/>
    </ligand>
</feature>
<keyword evidence="1" id="KW-0001">2Fe-2S</keyword>
<organism evidence="4">
    <name type="scientific">Ignisphaera aggregans</name>
    <dbReference type="NCBI Taxonomy" id="334771"/>
    <lineage>
        <taxon>Archaea</taxon>
        <taxon>Thermoproteota</taxon>
        <taxon>Thermoprotei</taxon>
        <taxon>Desulfurococcales</taxon>
        <taxon>Desulfurococcaceae</taxon>
        <taxon>Ignisphaera</taxon>
    </lineage>
</organism>
<dbReference type="InterPro" id="IPR012165">
    <property type="entry name" value="Cyt_c3_hydrogenase_gsu"/>
</dbReference>
<dbReference type="GO" id="GO:0050660">
    <property type="term" value="F:flavin adenine dinucleotide binding"/>
    <property type="evidence" value="ECO:0007669"/>
    <property type="project" value="InterPro"/>
</dbReference>
<dbReference type="PRINTS" id="PR00371">
    <property type="entry name" value="FPNCR"/>
</dbReference>
<dbReference type="PANTHER" id="PTHR43513:SF1">
    <property type="entry name" value="ANAEROBIC SULFITE REDUCTASE SUBUNIT B"/>
    <property type="match status" value="1"/>
</dbReference>
<keyword evidence="1" id="KW-0408">Iron</keyword>
<dbReference type="CDD" id="cd06221">
    <property type="entry name" value="sulfite_reductase_like"/>
    <property type="match status" value="1"/>
</dbReference>
<dbReference type="PIRSF" id="PIRSF006816">
    <property type="entry name" value="Cyc3_hyd_g"/>
    <property type="match status" value="1"/>
</dbReference>
<keyword evidence="1" id="KW-0479">Metal-binding</keyword>
<sequence>MDREGIEKQNIFTVKRAMVVNEVEEAPNVKTLTLKIDNDYNALPGQFNMLYVYGLGEVPISIASLPTSIGRSIAIEHTIKSVGAITKAVVYKVGVGSIVGIRGPYGRGWPLDEAEGRDLVIIGGGIGVAPLRPVVKYLEKFRERFGRINILFGARSPRDILYKYELDSYRSIPNTKLMLSVDTYSSDWRHHVGFVTDLIDYIDIDVSNSIAFICGPEVMMRTSIRKLLDRGFRKDMVFLSLERRMRCGVGVCGTCQFGHYFICRNGPVFSYSDIEDYIWVEGI</sequence>
<reference evidence="4" key="1">
    <citation type="journal article" date="2020" name="mSystems">
        <title>Genome- and Community-Level Interaction Insights into Carbon Utilization and Element Cycling Functions of Hydrothermarchaeota in Hydrothermal Sediment.</title>
        <authorList>
            <person name="Zhou Z."/>
            <person name="Liu Y."/>
            <person name="Xu W."/>
            <person name="Pan J."/>
            <person name="Luo Z.H."/>
            <person name="Li M."/>
        </authorList>
    </citation>
    <scope>NUCLEOTIDE SEQUENCE [LARGE SCALE GENOMIC DNA]</scope>
    <source>
        <strain evidence="3">SpSt-629</strain>
        <strain evidence="4">SpSt-688</strain>
    </source>
</reference>
<dbReference type="InterPro" id="IPR001709">
    <property type="entry name" value="Flavoprot_Pyr_Nucl_cyt_Rdtase"/>
</dbReference>
<feature type="domain" description="FAD-binding FR-type" evidence="2">
    <location>
        <begin position="9"/>
        <end position="111"/>
    </location>
</feature>
<protein>
    <submittedName>
        <fullName evidence="4">Ni/Fe hydrogenase subunit gamma</fullName>
    </submittedName>
</protein>
<evidence type="ECO:0000256" key="1">
    <source>
        <dbReference type="PIRSR" id="PIRSR006816-2"/>
    </source>
</evidence>
<feature type="binding site" evidence="1">
    <location>
        <position position="252"/>
    </location>
    <ligand>
        <name>[2Fe-2S] cluster</name>
        <dbReference type="ChEBI" id="CHEBI:190135"/>
    </ligand>
</feature>
<dbReference type="SUPFAM" id="SSF63380">
    <property type="entry name" value="Riboflavin synthase domain-like"/>
    <property type="match status" value="1"/>
</dbReference>
<dbReference type="SUPFAM" id="SSF52343">
    <property type="entry name" value="Ferredoxin reductase-like, C-terminal NADP-linked domain"/>
    <property type="match status" value="1"/>
</dbReference>
<dbReference type="EMBL" id="DTDH01000034">
    <property type="protein sequence ID" value="HGT98039.1"/>
    <property type="molecule type" value="Genomic_DNA"/>
</dbReference>
<dbReference type="Gene3D" id="3.40.50.80">
    <property type="entry name" value="Nucleotide-binding domain of ferredoxin-NADP reductase (FNR) module"/>
    <property type="match status" value="1"/>
</dbReference>
<evidence type="ECO:0000259" key="2">
    <source>
        <dbReference type="PROSITE" id="PS51384"/>
    </source>
</evidence>
<dbReference type="InterPro" id="IPR019480">
    <property type="entry name" value="Dihydroorotate_DH_Fe-S-bd"/>
</dbReference>
<dbReference type="GO" id="GO:0046872">
    <property type="term" value="F:metal ion binding"/>
    <property type="evidence" value="ECO:0007669"/>
    <property type="project" value="UniProtKB-KW"/>
</dbReference>
<dbReference type="InterPro" id="IPR017927">
    <property type="entry name" value="FAD-bd_FR_type"/>
</dbReference>
<feature type="binding site" evidence="1">
    <location>
        <position position="255"/>
    </location>
    <ligand>
        <name>[2Fe-2S] cluster</name>
        <dbReference type="ChEBI" id="CHEBI:190135"/>
    </ligand>
</feature>
<dbReference type="Pfam" id="PF10418">
    <property type="entry name" value="DHODB_Fe-S_bind"/>
    <property type="match status" value="1"/>
</dbReference>
<dbReference type="PROSITE" id="PS51384">
    <property type="entry name" value="FAD_FR"/>
    <property type="match status" value="1"/>
</dbReference>
<comment type="cofactor">
    <cofactor evidence="1">
        <name>[2Fe-2S] cluster</name>
        <dbReference type="ChEBI" id="CHEBI:190135"/>
    </cofactor>
    <text evidence="1">Binds 1 [2Fe-2S] cluster per subunit.</text>
</comment>
<dbReference type="Pfam" id="PF00175">
    <property type="entry name" value="NAD_binding_1"/>
    <property type="match status" value="1"/>
</dbReference>
<dbReference type="AlphaFoldDB" id="A0A7J3MX58"/>
<dbReference type="PANTHER" id="PTHR43513">
    <property type="entry name" value="DIHYDROOROTATE DEHYDROGENASE B (NAD(+)), ELECTRON TRANSFER SUBUNIT"/>
    <property type="match status" value="1"/>
</dbReference>
<evidence type="ECO:0000313" key="4">
    <source>
        <dbReference type="EMBL" id="HGT98039.1"/>
    </source>
</evidence>